<dbReference type="AlphaFoldDB" id="A0A518V3N3"/>
<dbReference type="InterPro" id="IPR001509">
    <property type="entry name" value="Epimerase_deHydtase"/>
</dbReference>
<dbReference type="GO" id="GO:0004029">
    <property type="term" value="F:aldehyde dehydrogenase (NAD+) activity"/>
    <property type="evidence" value="ECO:0007669"/>
    <property type="project" value="TreeGrafter"/>
</dbReference>
<dbReference type="Pfam" id="PF01370">
    <property type="entry name" value="Epimerase"/>
    <property type="match status" value="1"/>
</dbReference>
<dbReference type="Proteomes" id="UP000319432">
    <property type="component" value="Chromosome"/>
</dbReference>
<evidence type="ECO:0000313" key="2">
    <source>
        <dbReference type="EMBL" id="QDX91600.1"/>
    </source>
</evidence>
<proteinExistence type="predicted"/>
<dbReference type="Gene3D" id="3.40.50.720">
    <property type="entry name" value="NAD(P)-binding Rossmann-like Domain"/>
    <property type="match status" value="1"/>
</dbReference>
<dbReference type="PANTHER" id="PTHR48079:SF6">
    <property type="entry name" value="NAD(P)-BINDING DOMAIN-CONTAINING PROTEIN-RELATED"/>
    <property type="match status" value="1"/>
</dbReference>
<feature type="domain" description="NAD-dependent epimerase/dehydratase" evidence="1">
    <location>
        <begin position="4"/>
        <end position="242"/>
    </location>
</feature>
<name>A0A518V3N3_BRELA</name>
<dbReference type="InterPro" id="IPR036291">
    <property type="entry name" value="NAD(P)-bd_dom_sf"/>
</dbReference>
<dbReference type="OrthoDB" id="112777at2"/>
<dbReference type="PANTHER" id="PTHR48079">
    <property type="entry name" value="PROTEIN YEEZ"/>
    <property type="match status" value="1"/>
</dbReference>
<dbReference type="GO" id="GO:0005737">
    <property type="term" value="C:cytoplasm"/>
    <property type="evidence" value="ECO:0007669"/>
    <property type="project" value="TreeGrafter"/>
</dbReference>
<dbReference type="EMBL" id="CP033464">
    <property type="protein sequence ID" value="QDX91600.1"/>
    <property type="molecule type" value="Genomic_DNA"/>
</dbReference>
<sequence>MNKALVFGSTGSIGAELVLELLRSGIHTVAFARSDKKLANLQADWEAISEAGNKQSSYVEPAYHPTLTLYSGDAYHLEDVLQAATGVDVIFHCVSVPYPEWKIGHPTLMNNVLTAAKYHQAKVVVIDNIYAYGRAKTKLVNEQHSKEPHTTKGKIRLEMEQLVWKAHEEGTSCMLVHLPDFYGPHAHNTFLGVTLQAMAKGKPSIFIGDPNVQREYIYTPDAAQAIVQLAKRPHTFGTTWNIPGSGTILAKQIREIARLYNGRKNLIIPVGRRLMTMLGWFQPFMREMVEMMYVTEATLQLDGSKYERELGTLVHTPYEQGIKECLKRLS</sequence>
<protein>
    <submittedName>
        <fullName evidence="2">NAD-dependent epimerase/dehydratase family protein</fullName>
    </submittedName>
</protein>
<dbReference type="InterPro" id="IPR051783">
    <property type="entry name" value="NAD(P)-dependent_oxidoreduct"/>
</dbReference>
<reference evidence="2 3" key="1">
    <citation type="submission" date="2018-11" db="EMBL/GenBank/DDBJ databases">
        <title>Phylogenetic determinants of toxin gene distribution in genomes of Brevibacillus laterosporus.</title>
        <authorList>
            <person name="Glare T.R."/>
            <person name="Durrant A."/>
            <person name="Berry C."/>
            <person name="Palma L."/>
            <person name="Ormskirk M."/>
            <person name="Cox M.O."/>
        </authorList>
    </citation>
    <scope>NUCLEOTIDE SEQUENCE [LARGE SCALE GENOMIC DNA]</scope>
    <source>
        <strain evidence="2 3">1821L</strain>
    </source>
</reference>
<evidence type="ECO:0000259" key="1">
    <source>
        <dbReference type="Pfam" id="PF01370"/>
    </source>
</evidence>
<evidence type="ECO:0000313" key="3">
    <source>
        <dbReference type="Proteomes" id="UP000319432"/>
    </source>
</evidence>
<dbReference type="SUPFAM" id="SSF51735">
    <property type="entry name" value="NAD(P)-binding Rossmann-fold domains"/>
    <property type="match status" value="1"/>
</dbReference>
<gene>
    <name evidence="2" type="ORF">EEL30_03980</name>
</gene>
<keyword evidence="3" id="KW-1185">Reference proteome</keyword>
<accession>A0A518V3N3</accession>
<organism evidence="2 3">
    <name type="scientific">Brevibacillus laterosporus</name>
    <name type="common">Bacillus laterosporus</name>
    <dbReference type="NCBI Taxonomy" id="1465"/>
    <lineage>
        <taxon>Bacteria</taxon>
        <taxon>Bacillati</taxon>
        <taxon>Bacillota</taxon>
        <taxon>Bacilli</taxon>
        <taxon>Bacillales</taxon>
        <taxon>Paenibacillaceae</taxon>
        <taxon>Brevibacillus</taxon>
    </lineage>
</organism>